<keyword evidence="1" id="KW-0472">Membrane</keyword>
<proteinExistence type="predicted"/>
<name>A0A5C7GJ94_9FLAO</name>
<dbReference type="EMBL" id="VRKQ01000010">
    <property type="protein sequence ID" value="TXG37489.1"/>
    <property type="molecule type" value="Genomic_DNA"/>
</dbReference>
<gene>
    <name evidence="3" type="ORF">FUA22_13160</name>
</gene>
<dbReference type="AlphaFoldDB" id="A0A5C7GJ94"/>
<dbReference type="PANTHER" id="PTHR28008:SF1">
    <property type="entry name" value="DOMAIN PROTEIN, PUTATIVE (AFU_ORTHOLOGUE AFUA_3G10980)-RELATED"/>
    <property type="match status" value="1"/>
</dbReference>
<feature type="transmembrane region" description="Helical" evidence="1">
    <location>
        <begin position="68"/>
        <end position="86"/>
    </location>
</feature>
<feature type="transmembrane region" description="Helical" evidence="1">
    <location>
        <begin position="98"/>
        <end position="116"/>
    </location>
</feature>
<protein>
    <recommendedName>
        <fullName evidence="2">VanZ-like domain-containing protein</fullName>
    </recommendedName>
</protein>
<reference evidence="3 4" key="1">
    <citation type="submission" date="2019-08" db="EMBL/GenBank/DDBJ databases">
        <title>Seonamhaeicola sediminis sp. nov., isolated from marine sediment.</title>
        <authorList>
            <person name="Cao W.R."/>
        </authorList>
    </citation>
    <scope>NUCLEOTIDE SEQUENCE [LARGE SCALE GENOMIC DNA]</scope>
    <source>
        <strain evidence="3 4">1505</strain>
    </source>
</reference>
<organism evidence="3 4">
    <name type="scientific">Seonamhaeicola maritimus</name>
    <dbReference type="NCBI Taxonomy" id="2591822"/>
    <lineage>
        <taxon>Bacteria</taxon>
        <taxon>Pseudomonadati</taxon>
        <taxon>Bacteroidota</taxon>
        <taxon>Flavobacteriia</taxon>
        <taxon>Flavobacteriales</taxon>
        <taxon>Flavobacteriaceae</taxon>
    </lineage>
</organism>
<dbReference type="PANTHER" id="PTHR28008">
    <property type="entry name" value="DOMAIN PROTEIN, PUTATIVE (AFU_ORTHOLOGUE AFUA_3G10980)-RELATED"/>
    <property type="match status" value="1"/>
</dbReference>
<dbReference type="NCBIfam" id="NF037970">
    <property type="entry name" value="vanZ_1"/>
    <property type="match status" value="1"/>
</dbReference>
<evidence type="ECO:0000313" key="3">
    <source>
        <dbReference type="EMBL" id="TXG37489.1"/>
    </source>
</evidence>
<dbReference type="Pfam" id="PF04892">
    <property type="entry name" value="VanZ"/>
    <property type="match status" value="1"/>
</dbReference>
<feature type="domain" description="VanZ-like" evidence="2">
    <location>
        <begin position="34"/>
        <end position="114"/>
    </location>
</feature>
<evidence type="ECO:0000313" key="4">
    <source>
        <dbReference type="Proteomes" id="UP000321080"/>
    </source>
</evidence>
<keyword evidence="1" id="KW-0812">Transmembrane</keyword>
<keyword evidence="1" id="KW-1133">Transmembrane helix</keyword>
<dbReference type="InterPro" id="IPR006976">
    <property type="entry name" value="VanZ-like"/>
</dbReference>
<evidence type="ECO:0000259" key="2">
    <source>
        <dbReference type="Pfam" id="PF04892"/>
    </source>
</evidence>
<dbReference type="Proteomes" id="UP000321080">
    <property type="component" value="Unassembled WGS sequence"/>
</dbReference>
<feature type="transmembrane region" description="Helical" evidence="1">
    <location>
        <begin position="7"/>
        <end position="28"/>
    </location>
</feature>
<sequence>MVLKKYAFFIAILYSLSLLIVSLIKFNRLPDVGVDFGDKIFHFLTYGLLTILWLYTFLYNFKFNFRHAIFTAAILSIVFGIIIEVLQGSLTSYRAFDGFDALANTLGVLIASLALWGKRNLGVKNL</sequence>
<feature type="transmembrane region" description="Helical" evidence="1">
    <location>
        <begin position="40"/>
        <end position="61"/>
    </location>
</feature>
<evidence type="ECO:0000256" key="1">
    <source>
        <dbReference type="SAM" id="Phobius"/>
    </source>
</evidence>
<dbReference type="OrthoDB" id="5472246at2"/>
<comment type="caution">
    <text evidence="3">The sequence shown here is derived from an EMBL/GenBank/DDBJ whole genome shotgun (WGS) entry which is preliminary data.</text>
</comment>
<accession>A0A5C7GJ94</accession>
<keyword evidence="4" id="KW-1185">Reference proteome</keyword>